<evidence type="ECO:0000313" key="4">
    <source>
        <dbReference type="EMBL" id="CAF4258604.1"/>
    </source>
</evidence>
<evidence type="ECO:0000259" key="2">
    <source>
        <dbReference type="SMART" id="SM00597"/>
    </source>
</evidence>
<dbReference type="EMBL" id="CAJNRG010005713">
    <property type="protein sequence ID" value="CAF2080102.1"/>
    <property type="molecule type" value="Genomic_DNA"/>
</dbReference>
<dbReference type="PANTHER" id="PTHR45749">
    <property type="match status" value="1"/>
</dbReference>
<accession>A0A816S387</accession>
<feature type="compositionally biased region" description="Low complexity" evidence="1">
    <location>
        <begin position="15"/>
        <end position="25"/>
    </location>
</feature>
<feature type="region of interest" description="Disordered" evidence="1">
    <location>
        <begin position="1"/>
        <end position="26"/>
    </location>
</feature>
<protein>
    <recommendedName>
        <fullName evidence="2">TTF-type domain-containing protein</fullName>
    </recommendedName>
</protein>
<evidence type="ECO:0000313" key="3">
    <source>
        <dbReference type="EMBL" id="CAF2080102.1"/>
    </source>
</evidence>
<feature type="compositionally biased region" description="Polar residues" evidence="1">
    <location>
        <begin position="1"/>
        <end position="14"/>
    </location>
</feature>
<dbReference type="PANTHER" id="PTHR45749:SF21">
    <property type="entry name" value="DUF4371 DOMAIN-CONTAINING PROTEIN"/>
    <property type="match status" value="1"/>
</dbReference>
<gene>
    <name evidence="4" type="ORF">UXM345_LOCUS31144</name>
    <name evidence="3" type="ORF">XDN619_LOCUS14496</name>
</gene>
<dbReference type="Proteomes" id="UP000663887">
    <property type="component" value="Unassembled WGS sequence"/>
</dbReference>
<dbReference type="InterPro" id="IPR006580">
    <property type="entry name" value="Znf_TTF"/>
</dbReference>
<evidence type="ECO:0000256" key="1">
    <source>
        <dbReference type="SAM" id="MobiDB-lite"/>
    </source>
</evidence>
<evidence type="ECO:0000313" key="5">
    <source>
        <dbReference type="Proteomes" id="UP000663887"/>
    </source>
</evidence>
<reference evidence="3" key="1">
    <citation type="submission" date="2021-02" db="EMBL/GenBank/DDBJ databases">
        <authorList>
            <person name="Nowell W R."/>
        </authorList>
    </citation>
    <scope>NUCLEOTIDE SEQUENCE</scope>
</reference>
<dbReference type="SMART" id="SM00597">
    <property type="entry name" value="ZnF_TTF"/>
    <property type="match status" value="1"/>
</dbReference>
<dbReference type="AlphaFoldDB" id="A0A816S387"/>
<proteinExistence type="predicted"/>
<feature type="domain" description="TTF-type" evidence="2">
    <location>
        <begin position="96"/>
        <end position="189"/>
    </location>
</feature>
<sequence length="256" mass="29345">MIRLSQSSSEPIENSPTSSSQSSTTNLIFSPATTRKTSAVSLSATSTKNGSISVLSVTESLDQSTIDKFKCDLNCSSSREAYHPRKEDELVCTLINNRSCQKKWFTDYPWLTFCKTKKKVFCRPCREAFERQIHPTKAKLIPQHMTFVADGYCDWKNAISRFQLHEKTKLHHDSIYVVNQQTKPSVAVRLPSAIQQQQEQCRNCLFIQISSIMYLLRQGLALRGHDEENSNLIQLLKLRSGDSEYLNEWLKNKKCR</sequence>
<comment type="caution">
    <text evidence="3">The sequence shown here is derived from an EMBL/GenBank/DDBJ whole genome shotgun (WGS) entry which is preliminary data.</text>
</comment>
<organism evidence="3 5">
    <name type="scientific">Rotaria magnacalcarata</name>
    <dbReference type="NCBI Taxonomy" id="392030"/>
    <lineage>
        <taxon>Eukaryota</taxon>
        <taxon>Metazoa</taxon>
        <taxon>Spiralia</taxon>
        <taxon>Gnathifera</taxon>
        <taxon>Rotifera</taxon>
        <taxon>Eurotatoria</taxon>
        <taxon>Bdelloidea</taxon>
        <taxon>Philodinida</taxon>
        <taxon>Philodinidae</taxon>
        <taxon>Rotaria</taxon>
    </lineage>
</organism>
<dbReference type="Proteomes" id="UP000663842">
    <property type="component" value="Unassembled WGS sequence"/>
</dbReference>
<dbReference type="EMBL" id="CAJOBF010008594">
    <property type="protein sequence ID" value="CAF4258604.1"/>
    <property type="molecule type" value="Genomic_DNA"/>
</dbReference>
<name>A0A816S387_9BILA</name>